<dbReference type="EMBL" id="JADGJQ010000103">
    <property type="protein sequence ID" value="KAJ3169742.1"/>
    <property type="molecule type" value="Genomic_DNA"/>
</dbReference>
<proteinExistence type="predicted"/>
<feature type="compositionally biased region" description="Basic and acidic residues" evidence="1">
    <location>
        <begin position="156"/>
        <end position="172"/>
    </location>
</feature>
<sequence length="320" mass="35347">MTSIPDDEPLTLEELESPRLEPRPFRRLHRYYRSEPPAKPVKPIHRSVTFSPLPDLRPADGHFKFDFHSAMSLNQSRFVFKGNPTEKGVAKRIVSLVPVAKKSNFKKPVPPPEKTEYVHLPKHTRRVIDAISSSIVSLPAPLFVAPKMSAPRRLKPVMDSETNSRKRLRETVEELGGEPLETDDASASKKSGNQITLAQPASQTTVAASGASAAKRKRANNDALAPTTPSKKPTLRKSTACGADDSDDDPFKGINPNELYLPASMRHLELAAAKMDVRCPEFDDWPEADYWYPPDEMDRLKGKKPGSAAKPPASTAIKAT</sequence>
<feature type="compositionally biased region" description="Polar residues" evidence="1">
    <location>
        <begin position="188"/>
        <end position="206"/>
    </location>
</feature>
<name>A0AAD5TDT2_9FUNG</name>
<dbReference type="Proteomes" id="UP001212152">
    <property type="component" value="Unassembled WGS sequence"/>
</dbReference>
<keyword evidence="3" id="KW-1185">Reference proteome</keyword>
<protein>
    <submittedName>
        <fullName evidence="2">Uncharacterized protein</fullName>
    </submittedName>
</protein>
<feature type="compositionally biased region" description="Acidic residues" evidence="1">
    <location>
        <begin position="173"/>
        <end position="184"/>
    </location>
</feature>
<feature type="region of interest" description="Disordered" evidence="1">
    <location>
        <begin position="293"/>
        <end position="320"/>
    </location>
</feature>
<comment type="caution">
    <text evidence="2">The sequence shown here is derived from an EMBL/GenBank/DDBJ whole genome shotgun (WGS) entry which is preliminary data.</text>
</comment>
<dbReference type="AlphaFoldDB" id="A0AAD5TDT2"/>
<organism evidence="2 3">
    <name type="scientific">Geranomyces variabilis</name>
    <dbReference type="NCBI Taxonomy" id="109894"/>
    <lineage>
        <taxon>Eukaryota</taxon>
        <taxon>Fungi</taxon>
        <taxon>Fungi incertae sedis</taxon>
        <taxon>Chytridiomycota</taxon>
        <taxon>Chytridiomycota incertae sedis</taxon>
        <taxon>Chytridiomycetes</taxon>
        <taxon>Spizellomycetales</taxon>
        <taxon>Powellomycetaceae</taxon>
        <taxon>Geranomyces</taxon>
    </lineage>
</organism>
<reference evidence="2" key="1">
    <citation type="submission" date="2020-05" db="EMBL/GenBank/DDBJ databases">
        <title>Phylogenomic resolution of chytrid fungi.</title>
        <authorList>
            <person name="Stajich J.E."/>
            <person name="Amses K."/>
            <person name="Simmons R."/>
            <person name="Seto K."/>
            <person name="Myers J."/>
            <person name="Bonds A."/>
            <person name="Quandt C.A."/>
            <person name="Barry K."/>
            <person name="Liu P."/>
            <person name="Grigoriev I."/>
            <person name="Longcore J.E."/>
            <person name="James T.Y."/>
        </authorList>
    </citation>
    <scope>NUCLEOTIDE SEQUENCE</scope>
    <source>
        <strain evidence="2">JEL0379</strain>
    </source>
</reference>
<evidence type="ECO:0000313" key="3">
    <source>
        <dbReference type="Proteomes" id="UP001212152"/>
    </source>
</evidence>
<feature type="compositionally biased region" description="Low complexity" evidence="1">
    <location>
        <begin position="305"/>
        <end position="314"/>
    </location>
</feature>
<accession>A0AAD5TDT2</accession>
<evidence type="ECO:0000256" key="1">
    <source>
        <dbReference type="SAM" id="MobiDB-lite"/>
    </source>
</evidence>
<evidence type="ECO:0000313" key="2">
    <source>
        <dbReference type="EMBL" id="KAJ3169742.1"/>
    </source>
</evidence>
<gene>
    <name evidence="2" type="ORF">HDU87_000535</name>
</gene>
<feature type="region of interest" description="Disordered" evidence="1">
    <location>
        <begin position="154"/>
        <end position="253"/>
    </location>
</feature>